<comment type="similarity">
    <text evidence="1">Belongs to the HpcH/HpaI aldolase family.</text>
</comment>
<dbReference type="InterPro" id="IPR050251">
    <property type="entry name" value="HpcH-HpaI_aldolase"/>
</dbReference>
<dbReference type="eggNOG" id="ENOG502QR7H">
    <property type="taxonomic scope" value="Eukaryota"/>
</dbReference>
<dbReference type="SUPFAM" id="SSF51621">
    <property type="entry name" value="Phosphoenolpyruvate/pyruvate domain"/>
    <property type="match status" value="1"/>
</dbReference>
<dbReference type="STRING" id="1220924.W2S0N6"/>
<feature type="domain" description="HpcH/HpaI aldolase/citrate lyase" evidence="4">
    <location>
        <begin position="21"/>
        <end position="246"/>
    </location>
</feature>
<proteinExistence type="inferred from homology"/>
<dbReference type="InterPro" id="IPR040442">
    <property type="entry name" value="Pyrv_kinase-like_dom_sf"/>
</dbReference>
<dbReference type="GO" id="GO:0046872">
    <property type="term" value="F:metal ion binding"/>
    <property type="evidence" value="ECO:0007669"/>
    <property type="project" value="UniProtKB-KW"/>
</dbReference>
<keyword evidence="3" id="KW-0456">Lyase</keyword>
<dbReference type="HOGENOM" id="CLU_059964_3_0_1"/>
<dbReference type="RefSeq" id="XP_008716013.1">
    <property type="nucleotide sequence ID" value="XM_008717791.1"/>
</dbReference>
<sequence>MQKANTLLRKLNTDQGHSFGAWQTFAGAHLARTLSRTGVDWVLIDCEHGNIGDNEMHDAVHAVASCGASPIVRIPENQGWMVKRALDAGAHGILVPMLHSVDDAKKVVQSAKFPPRGKRGFGSPFSVGAFNTKPPLSDWDYLTTANDSLLTIVQIETQEALDCVEDIAKVDGIDVVFVGPFDLGNSIGHPIRENYAPELEQAIARILKAAQQAGKKSGIFCADGDMAMKYANMGFQMISVADDFSSISKGVETELSKIKHASSVDRSKL</sequence>
<evidence type="ECO:0000256" key="3">
    <source>
        <dbReference type="ARBA" id="ARBA00023239"/>
    </source>
</evidence>
<dbReference type="GO" id="GO:0005737">
    <property type="term" value="C:cytoplasm"/>
    <property type="evidence" value="ECO:0007669"/>
    <property type="project" value="TreeGrafter"/>
</dbReference>
<dbReference type="AlphaFoldDB" id="W2S0N6"/>
<dbReference type="EMBL" id="KB822719">
    <property type="protein sequence ID" value="ETN41504.1"/>
    <property type="molecule type" value="Genomic_DNA"/>
</dbReference>
<organism evidence="5 6">
    <name type="scientific">Cyphellophora europaea (strain CBS 101466)</name>
    <name type="common">Phialophora europaea</name>
    <dbReference type="NCBI Taxonomy" id="1220924"/>
    <lineage>
        <taxon>Eukaryota</taxon>
        <taxon>Fungi</taxon>
        <taxon>Dikarya</taxon>
        <taxon>Ascomycota</taxon>
        <taxon>Pezizomycotina</taxon>
        <taxon>Eurotiomycetes</taxon>
        <taxon>Chaetothyriomycetidae</taxon>
        <taxon>Chaetothyriales</taxon>
        <taxon>Cyphellophoraceae</taxon>
        <taxon>Cyphellophora</taxon>
    </lineage>
</organism>
<keyword evidence="6" id="KW-1185">Reference proteome</keyword>
<reference evidence="5 6" key="1">
    <citation type="submission" date="2013-03" db="EMBL/GenBank/DDBJ databases">
        <title>The Genome Sequence of Phialophora europaea CBS 101466.</title>
        <authorList>
            <consortium name="The Broad Institute Genomics Platform"/>
            <person name="Cuomo C."/>
            <person name="de Hoog S."/>
            <person name="Gorbushina A."/>
            <person name="Walker B."/>
            <person name="Young S.K."/>
            <person name="Zeng Q."/>
            <person name="Gargeya S."/>
            <person name="Fitzgerald M."/>
            <person name="Haas B."/>
            <person name="Abouelleil A."/>
            <person name="Allen A.W."/>
            <person name="Alvarado L."/>
            <person name="Arachchi H.M."/>
            <person name="Berlin A.M."/>
            <person name="Chapman S.B."/>
            <person name="Gainer-Dewar J."/>
            <person name="Goldberg J."/>
            <person name="Griggs A."/>
            <person name="Gujja S."/>
            <person name="Hansen M."/>
            <person name="Howarth C."/>
            <person name="Imamovic A."/>
            <person name="Ireland A."/>
            <person name="Larimer J."/>
            <person name="McCowan C."/>
            <person name="Murphy C."/>
            <person name="Pearson M."/>
            <person name="Poon T.W."/>
            <person name="Priest M."/>
            <person name="Roberts A."/>
            <person name="Saif S."/>
            <person name="Shea T."/>
            <person name="Sisk P."/>
            <person name="Sykes S."/>
            <person name="Wortman J."/>
            <person name="Nusbaum C."/>
            <person name="Birren B."/>
        </authorList>
    </citation>
    <scope>NUCLEOTIDE SEQUENCE [LARGE SCALE GENOMIC DNA]</scope>
    <source>
        <strain evidence="5 6">CBS 101466</strain>
    </source>
</reference>
<dbReference type="GeneID" id="19970779"/>
<dbReference type="InterPro" id="IPR005000">
    <property type="entry name" value="Aldolase/citrate-lyase_domain"/>
</dbReference>
<dbReference type="GO" id="GO:0016832">
    <property type="term" value="F:aldehyde-lyase activity"/>
    <property type="evidence" value="ECO:0007669"/>
    <property type="project" value="TreeGrafter"/>
</dbReference>
<dbReference type="PANTHER" id="PTHR30502">
    <property type="entry name" value="2-KETO-3-DEOXY-L-RHAMNONATE ALDOLASE"/>
    <property type="match status" value="1"/>
</dbReference>
<evidence type="ECO:0000313" key="6">
    <source>
        <dbReference type="Proteomes" id="UP000030752"/>
    </source>
</evidence>
<protein>
    <recommendedName>
        <fullName evidence="4">HpcH/HpaI aldolase/citrate lyase domain-containing protein</fullName>
    </recommendedName>
</protein>
<gene>
    <name evidence="5" type="ORF">HMPREF1541_03440</name>
</gene>
<keyword evidence="2" id="KW-0479">Metal-binding</keyword>
<dbReference type="VEuPathDB" id="FungiDB:HMPREF1541_03440"/>
<dbReference type="Proteomes" id="UP000030752">
    <property type="component" value="Unassembled WGS sequence"/>
</dbReference>
<dbReference type="PANTHER" id="PTHR30502:SF0">
    <property type="entry name" value="PHOSPHOENOLPYRUVATE CARBOXYLASE FAMILY PROTEIN"/>
    <property type="match status" value="1"/>
</dbReference>
<evidence type="ECO:0000259" key="4">
    <source>
        <dbReference type="Pfam" id="PF03328"/>
    </source>
</evidence>
<evidence type="ECO:0000256" key="1">
    <source>
        <dbReference type="ARBA" id="ARBA00005568"/>
    </source>
</evidence>
<evidence type="ECO:0000313" key="5">
    <source>
        <dbReference type="EMBL" id="ETN41504.1"/>
    </source>
</evidence>
<dbReference type="InParanoid" id="W2S0N6"/>
<dbReference type="Gene3D" id="3.20.20.60">
    <property type="entry name" value="Phosphoenolpyruvate-binding domains"/>
    <property type="match status" value="1"/>
</dbReference>
<evidence type="ECO:0000256" key="2">
    <source>
        <dbReference type="ARBA" id="ARBA00022723"/>
    </source>
</evidence>
<name>W2S0N6_CYPE1</name>
<dbReference type="OrthoDB" id="1621678at2759"/>
<dbReference type="InterPro" id="IPR015813">
    <property type="entry name" value="Pyrv/PenolPyrv_kinase-like_dom"/>
</dbReference>
<accession>W2S0N6</accession>
<dbReference type="Pfam" id="PF03328">
    <property type="entry name" value="HpcH_HpaI"/>
    <property type="match status" value="1"/>
</dbReference>